<protein>
    <recommendedName>
        <fullName evidence="3">BFN domain-containing protein</fullName>
    </recommendedName>
</protein>
<dbReference type="AlphaFoldDB" id="H9UMF9"/>
<dbReference type="PATRIC" id="fig|889378.3.peg.2650"/>
<dbReference type="EMBL" id="CP003282">
    <property type="protein sequence ID" value="AFG38702.1"/>
    <property type="molecule type" value="Genomic_DNA"/>
</dbReference>
<gene>
    <name evidence="1" type="ordered locus">Spiaf_2676</name>
</gene>
<keyword evidence="2" id="KW-1185">Reference proteome</keyword>
<accession>H9UMF9</accession>
<dbReference type="Proteomes" id="UP000007383">
    <property type="component" value="Chromosome"/>
</dbReference>
<dbReference type="KEGG" id="sfc:Spiaf_2676"/>
<evidence type="ECO:0000313" key="2">
    <source>
        <dbReference type="Proteomes" id="UP000007383"/>
    </source>
</evidence>
<organism evidence="1 2">
    <name type="scientific">Spirochaeta africana (strain ATCC 700263 / DSM 8902 / Z-7692)</name>
    <dbReference type="NCBI Taxonomy" id="889378"/>
    <lineage>
        <taxon>Bacteria</taxon>
        <taxon>Pseudomonadati</taxon>
        <taxon>Spirochaetota</taxon>
        <taxon>Spirochaetia</taxon>
        <taxon>Spirochaetales</taxon>
        <taxon>Spirochaetaceae</taxon>
        <taxon>Spirochaeta</taxon>
    </lineage>
</organism>
<proteinExistence type="predicted"/>
<evidence type="ECO:0000313" key="1">
    <source>
        <dbReference type="EMBL" id="AFG38702.1"/>
    </source>
</evidence>
<dbReference type="HOGENOM" id="CLU_1585440_0_0_12"/>
<evidence type="ECO:0008006" key="3">
    <source>
        <dbReference type="Google" id="ProtNLM"/>
    </source>
</evidence>
<reference evidence="2" key="1">
    <citation type="journal article" date="2013" name="Stand. Genomic Sci.">
        <title>Complete genome sequence of the halophilic bacterium Spirochaeta africana type strain (Z-7692(T)) from the alkaline Lake Magadi in the East African Rift.</title>
        <authorList>
            <person name="Liolos K."/>
            <person name="Abt B."/>
            <person name="Scheuner C."/>
            <person name="Teshima H."/>
            <person name="Held B."/>
            <person name="Lapidus A."/>
            <person name="Nolan M."/>
            <person name="Lucas S."/>
            <person name="Deshpande S."/>
            <person name="Cheng J.F."/>
            <person name="Tapia R."/>
            <person name="Goodwin L.A."/>
            <person name="Pitluck S."/>
            <person name="Pagani I."/>
            <person name="Ivanova N."/>
            <person name="Mavromatis K."/>
            <person name="Mikhailova N."/>
            <person name="Huntemann M."/>
            <person name="Pati A."/>
            <person name="Chen A."/>
            <person name="Palaniappan K."/>
            <person name="Land M."/>
            <person name="Rohde M."/>
            <person name="Tindall B.J."/>
            <person name="Detter J.C."/>
            <person name="Goker M."/>
            <person name="Bristow J."/>
            <person name="Eisen J.A."/>
            <person name="Markowitz V."/>
            <person name="Hugenholtz P."/>
            <person name="Woyke T."/>
            <person name="Klenk H.P."/>
            <person name="Kyrpides N.C."/>
        </authorList>
    </citation>
    <scope>NUCLEOTIDE SEQUENCE</scope>
    <source>
        <strain evidence="2">ATCC 700263 / DSM 8902 / Z-7692</strain>
    </source>
</reference>
<name>H9UMF9_SPIAZ</name>
<sequence length="168" mass="16926">MILEHAQAQPLFVLGVEGHSRRILLPMEITKANALIAACLQQDGPEVSSLYGVIGALLDLHATEPADVCLDDVQGSLAACLEYHAEDGPHLLTLDPGDGVALSIAGQIPLLVTEAGLRGFGSVPGSFGGEVSGDAAAGGSATGGPVAATANVIPFPALSSWHSAGQAR</sequence>
<dbReference type="STRING" id="889378.Spiaf_2676"/>